<dbReference type="EMBL" id="WRPP01000018">
    <property type="protein sequence ID" value="MVU84078.1"/>
    <property type="molecule type" value="Genomic_DNA"/>
</dbReference>
<evidence type="ECO:0000313" key="3">
    <source>
        <dbReference type="Proteomes" id="UP000466794"/>
    </source>
</evidence>
<protein>
    <submittedName>
        <fullName evidence="2">Uncharacterized protein</fullName>
    </submittedName>
</protein>
<dbReference type="RefSeq" id="WP_157393654.1">
    <property type="nucleotide sequence ID" value="NZ_WRPP01000018.1"/>
</dbReference>
<keyword evidence="1" id="KW-0812">Transmembrane</keyword>
<gene>
    <name evidence="2" type="ORF">GPX89_43475</name>
</gene>
<name>A0A7K1VD82_9NOCA</name>
<comment type="caution">
    <text evidence="2">The sequence shown here is derived from an EMBL/GenBank/DDBJ whole genome shotgun (WGS) entry which is preliminary data.</text>
</comment>
<keyword evidence="1" id="KW-1133">Transmembrane helix</keyword>
<proteinExistence type="predicted"/>
<dbReference type="Proteomes" id="UP000466794">
    <property type="component" value="Unassembled WGS sequence"/>
</dbReference>
<feature type="transmembrane region" description="Helical" evidence="1">
    <location>
        <begin position="53"/>
        <end position="75"/>
    </location>
</feature>
<feature type="transmembrane region" description="Helical" evidence="1">
    <location>
        <begin position="21"/>
        <end position="41"/>
    </location>
</feature>
<keyword evidence="3" id="KW-1185">Reference proteome</keyword>
<accession>A0A7K1VD82</accession>
<evidence type="ECO:0000256" key="1">
    <source>
        <dbReference type="SAM" id="Phobius"/>
    </source>
</evidence>
<dbReference type="AlphaFoldDB" id="A0A7K1VD82"/>
<sequence>MTARAKWKAASENSASVIVGSLLEVLDILILLIGIVVVLLSDVFDNLRIVSRLLEQLGTGLVTAAIVSVILRIIAGRTRDKTSVQVVTGTRQEIERQYRVMKRDASEISILAIALTGALEDILANDADKFLERVLFERLQVRFIFLSPGSAYARIRAAEEGMEESAFKISLETSVERSALIYQQLKARYDEVRAAGLLARDKSGRFEIRVIDACPHCTIFHADSTIYWGLYTSRGRGYSDAVLKVPSDTRELYSQLVGHFESLWNSHSDWQKSNSGPLVKFDGWETPRLNERLITRLTAGHQ</sequence>
<organism evidence="2 3">
    <name type="scientific">Nocardia terrae</name>
    <dbReference type="NCBI Taxonomy" id="2675851"/>
    <lineage>
        <taxon>Bacteria</taxon>
        <taxon>Bacillati</taxon>
        <taxon>Actinomycetota</taxon>
        <taxon>Actinomycetes</taxon>
        <taxon>Mycobacteriales</taxon>
        <taxon>Nocardiaceae</taxon>
        <taxon>Nocardia</taxon>
    </lineage>
</organism>
<keyword evidence="1" id="KW-0472">Membrane</keyword>
<reference evidence="2 3" key="1">
    <citation type="submission" date="2019-12" db="EMBL/GenBank/DDBJ databases">
        <title>Nocardia sp. nov. ET3-3 isolated from soil.</title>
        <authorList>
            <person name="Kanchanasin P."/>
            <person name="Tanasupawat S."/>
            <person name="Yuki M."/>
            <person name="Kudo T."/>
        </authorList>
    </citation>
    <scope>NUCLEOTIDE SEQUENCE [LARGE SCALE GENOMIC DNA]</scope>
    <source>
        <strain evidence="2 3">ET3-3</strain>
    </source>
</reference>
<evidence type="ECO:0000313" key="2">
    <source>
        <dbReference type="EMBL" id="MVU84078.1"/>
    </source>
</evidence>